<evidence type="ECO:0000256" key="3">
    <source>
        <dbReference type="ARBA" id="ARBA00011973"/>
    </source>
</evidence>
<dbReference type="InterPro" id="IPR036849">
    <property type="entry name" value="Enolase-like_C_sf"/>
</dbReference>
<dbReference type="InterPro" id="IPR029017">
    <property type="entry name" value="Enolase-like_N"/>
</dbReference>
<protein>
    <recommendedName>
        <fullName evidence="3">glucarate dehydratase</fullName>
        <ecNumber evidence="3">4.2.1.40</ecNumber>
    </recommendedName>
</protein>
<proteinExistence type="predicted"/>
<dbReference type="EMBL" id="CP046147">
    <property type="protein sequence ID" value="WFG38668.1"/>
    <property type="molecule type" value="Genomic_DNA"/>
</dbReference>
<dbReference type="EC" id="4.2.1.40" evidence="3"/>
<dbReference type="GO" id="GO:0008872">
    <property type="term" value="F:glucarate dehydratase activity"/>
    <property type="evidence" value="ECO:0007669"/>
    <property type="project" value="UniProtKB-EC"/>
</dbReference>
<dbReference type="PANTHER" id="PTHR48080:SF4">
    <property type="entry name" value="GLUCARATE DEHYDRATASE"/>
    <property type="match status" value="1"/>
</dbReference>
<comment type="catalytic activity">
    <reaction evidence="1">
        <text>D-glucarate = 5-dehydro-4-deoxy-D-glucarate + H2O</text>
        <dbReference type="Rhea" id="RHEA:14573"/>
        <dbReference type="ChEBI" id="CHEBI:15377"/>
        <dbReference type="ChEBI" id="CHEBI:30612"/>
        <dbReference type="ChEBI" id="CHEBI:42819"/>
        <dbReference type="EC" id="4.2.1.40"/>
    </reaction>
</comment>
<sequence length="387" mass="42776">MKITDVELIRFRLPTFSHGTKWGYGVDGEEHDGVQSLTKIVTDDGVEGYATGGVHSYFYGASEDEIERLVKPLLVGQDPLDRGLLWEWMKANRGFSEALVGNIDSALWDLAGRAAGQSVASLMGRVRTKARAYASTAPNIGSPDDYVKLALESRDRGYTAFKIHAYIYADPSSLNPTPGKPASPKADIEVCEAVYAAVGDSMDLMLDPWGVYSLQESLMVGREIERMGFYFFEHPMDERAVEPYRRLSAELEIPICGPELAAGMHYSRAEWVAQKATDIGRIDVNFGGLTACRRAVDMYESFGLPCEMHVGGFGNAAILGSTSQETCEFFERGLLYPSNHPLGDYDKTPLYLKAPCDPMDDEGNVLLPQGDGLGFEFDWDFINENRI</sequence>
<dbReference type="InterPro" id="IPR013341">
    <property type="entry name" value="Mandelate_racemase_N_dom"/>
</dbReference>
<gene>
    <name evidence="5" type="ORF">GKO46_13725</name>
    <name evidence="6" type="ORF">GKO48_03280</name>
</gene>
<evidence type="ECO:0000256" key="1">
    <source>
        <dbReference type="ARBA" id="ARBA00001426"/>
    </source>
</evidence>
<accession>A0AAJ5ZCB9</accession>
<dbReference type="Proteomes" id="UP001219901">
    <property type="component" value="Chromosome"/>
</dbReference>
<dbReference type="SUPFAM" id="SSF51604">
    <property type="entry name" value="Enolase C-terminal domain-like"/>
    <property type="match status" value="1"/>
</dbReference>
<evidence type="ECO:0000256" key="2">
    <source>
        <dbReference type="ARBA" id="ARBA00005183"/>
    </source>
</evidence>
<comment type="pathway">
    <text evidence="2">Carbohydrate acid metabolism; D-glucarate degradation; 2,5-dioxopentanoate from D-glucarate: step 1/2.</text>
</comment>
<dbReference type="SUPFAM" id="SSF54826">
    <property type="entry name" value="Enolase N-terminal domain-like"/>
    <property type="match status" value="1"/>
</dbReference>
<dbReference type="Pfam" id="PF02746">
    <property type="entry name" value="MR_MLE_N"/>
    <property type="match status" value="1"/>
</dbReference>
<dbReference type="PANTHER" id="PTHR48080">
    <property type="entry name" value="D-GALACTONATE DEHYDRATASE-RELATED"/>
    <property type="match status" value="1"/>
</dbReference>
<organism evidence="6 7">
    <name type="scientific">Candidatus Lucifugimonas marina</name>
    <dbReference type="NCBI Taxonomy" id="3038979"/>
    <lineage>
        <taxon>Bacteria</taxon>
        <taxon>Bacillati</taxon>
        <taxon>Chloroflexota</taxon>
        <taxon>Dehalococcoidia</taxon>
        <taxon>SAR202 cluster</taxon>
        <taxon>Candidatus Lucifugimonadales</taxon>
        <taxon>Candidatus Lucifugimonadaceae</taxon>
        <taxon>Candidatus Lucifugimonas</taxon>
    </lineage>
</organism>
<reference evidence="7" key="3">
    <citation type="submission" date="2023-06" db="EMBL/GenBank/DDBJ databases">
        <title>Pangenomics reveal diversification of enzyme families and niche specialization in globally abundant SAR202 bacteria.</title>
        <authorList>
            <person name="Saw J.H.W."/>
        </authorList>
    </citation>
    <scope>NUCLEOTIDE SEQUENCE [LARGE SCALE GENOMIC DNA]</scope>
    <source>
        <strain evidence="7">JH1073</strain>
    </source>
</reference>
<dbReference type="SMART" id="SM00922">
    <property type="entry name" value="MR_MLE"/>
    <property type="match status" value="1"/>
</dbReference>
<dbReference type="InterPro" id="IPR029065">
    <property type="entry name" value="Enolase_C-like"/>
</dbReference>
<dbReference type="AlphaFoldDB" id="A0AAJ5ZCB9"/>
<dbReference type="InterPro" id="IPR013342">
    <property type="entry name" value="Mandelate_racemase_C"/>
</dbReference>
<keyword evidence="7" id="KW-1185">Reference proteome</keyword>
<reference evidence="6" key="2">
    <citation type="journal article" date="2023" name="Nat. Commun.">
        <title>Cultivation of marine bacteria of the SAR202 clade.</title>
        <authorList>
            <person name="Lim Y."/>
            <person name="Seo J.H."/>
            <person name="Giovannoni S.J."/>
            <person name="Kang I."/>
            <person name="Cho J.C."/>
        </authorList>
    </citation>
    <scope>NUCLEOTIDE SEQUENCE</scope>
    <source>
        <strain evidence="6">JH1073</strain>
    </source>
</reference>
<name>A0AAJ5ZCB9_9CHLR</name>
<dbReference type="InterPro" id="IPR034593">
    <property type="entry name" value="DgoD-like"/>
</dbReference>
<evidence type="ECO:0000313" key="6">
    <source>
        <dbReference type="EMBL" id="WFG38668.1"/>
    </source>
</evidence>
<evidence type="ECO:0000313" key="8">
    <source>
        <dbReference type="Proteomes" id="UP001321249"/>
    </source>
</evidence>
<dbReference type="Pfam" id="PF13378">
    <property type="entry name" value="MR_MLE_C"/>
    <property type="match status" value="1"/>
</dbReference>
<evidence type="ECO:0000313" key="5">
    <source>
        <dbReference type="EMBL" id="MDG0868119.1"/>
    </source>
</evidence>
<dbReference type="EMBL" id="WMBE01000007">
    <property type="protein sequence ID" value="MDG0868119.1"/>
    <property type="molecule type" value="Genomic_DNA"/>
</dbReference>
<reference evidence="7 8" key="1">
    <citation type="submission" date="2019-11" db="EMBL/GenBank/DDBJ databases">
        <authorList>
            <person name="Cho J.-C."/>
        </authorList>
    </citation>
    <scope>NUCLEOTIDE SEQUENCE [LARGE SCALE GENOMIC DNA]</scope>
    <source>
        <strain evidence="6 7">JH1073</strain>
        <strain evidence="5 8">JH702</strain>
    </source>
</reference>
<dbReference type="RefSeq" id="WP_342827112.1">
    <property type="nucleotide sequence ID" value="NZ_CP046146.1"/>
</dbReference>
<evidence type="ECO:0000313" key="7">
    <source>
        <dbReference type="Proteomes" id="UP001219901"/>
    </source>
</evidence>
<dbReference type="Gene3D" id="3.30.390.10">
    <property type="entry name" value="Enolase-like, N-terminal domain"/>
    <property type="match status" value="1"/>
</dbReference>
<feature type="domain" description="Mandelate racemase/muconate lactonizing enzyme C-terminal" evidence="4">
    <location>
        <begin position="143"/>
        <end position="254"/>
    </location>
</feature>
<dbReference type="Gene3D" id="3.20.20.120">
    <property type="entry name" value="Enolase-like C-terminal domain"/>
    <property type="match status" value="1"/>
</dbReference>
<dbReference type="Proteomes" id="UP001321249">
    <property type="component" value="Unassembled WGS sequence"/>
</dbReference>
<evidence type="ECO:0000259" key="4">
    <source>
        <dbReference type="SMART" id="SM00922"/>
    </source>
</evidence>